<reference evidence="1" key="1">
    <citation type="submission" date="2018-05" db="EMBL/GenBank/DDBJ databases">
        <authorList>
            <person name="Lanie J.A."/>
            <person name="Ng W.-L."/>
            <person name="Kazmierczak K.M."/>
            <person name="Andrzejewski T.M."/>
            <person name="Davidsen T.M."/>
            <person name="Wayne K.J."/>
            <person name="Tettelin H."/>
            <person name="Glass J.I."/>
            <person name="Rusch D."/>
            <person name="Podicherti R."/>
            <person name="Tsui H.-C.T."/>
            <person name="Winkler M.E."/>
        </authorList>
    </citation>
    <scope>NUCLEOTIDE SEQUENCE</scope>
</reference>
<gene>
    <name evidence="1" type="ORF">METZ01_LOCUS27864</name>
</gene>
<dbReference type="AlphaFoldDB" id="A0A381Q7H2"/>
<name>A0A381Q7H2_9ZZZZ</name>
<accession>A0A381Q7H2</accession>
<proteinExistence type="predicted"/>
<evidence type="ECO:0000313" key="1">
    <source>
        <dbReference type="EMBL" id="SUZ75010.1"/>
    </source>
</evidence>
<protein>
    <submittedName>
        <fullName evidence="1">Uncharacterized protein</fullName>
    </submittedName>
</protein>
<dbReference type="EMBL" id="UINC01001229">
    <property type="protein sequence ID" value="SUZ75010.1"/>
    <property type="molecule type" value="Genomic_DNA"/>
</dbReference>
<sequence length="205" mass="22894">MPANICPSCKHRRGRRACPALGKAICSHCCGTKRLTIINCPSDCGYLASARTHPPAIIQRRQRREARLLIPLIQDLSPRQHQLFFFLQSLIDQYRPTALPPLYDVDVADAVAALAKTLETERKGIIYHHKATSLPAQRLESELKVALDKQRDDAKAPIDKDIVIVLRRTEQAARQAKEALAGTDSDYLELIQRVVQDLASKSKPA</sequence>
<organism evidence="1">
    <name type="scientific">marine metagenome</name>
    <dbReference type="NCBI Taxonomy" id="408172"/>
    <lineage>
        <taxon>unclassified sequences</taxon>
        <taxon>metagenomes</taxon>
        <taxon>ecological metagenomes</taxon>
    </lineage>
</organism>
<feature type="non-terminal residue" evidence="1">
    <location>
        <position position="205"/>
    </location>
</feature>